<comment type="caution">
    <text evidence="1">The sequence shown here is derived from an EMBL/GenBank/DDBJ whole genome shotgun (WGS) entry which is preliminary data.</text>
</comment>
<name>A0AAV7DQP2_ENGPU</name>
<keyword evidence="2" id="KW-1185">Reference proteome</keyword>
<protein>
    <submittedName>
        <fullName evidence="1">Uncharacterized protein</fullName>
    </submittedName>
</protein>
<organism evidence="1 2">
    <name type="scientific">Engystomops pustulosus</name>
    <name type="common">Tungara frog</name>
    <name type="synonym">Physalaemus pustulosus</name>
    <dbReference type="NCBI Taxonomy" id="76066"/>
    <lineage>
        <taxon>Eukaryota</taxon>
        <taxon>Metazoa</taxon>
        <taxon>Chordata</taxon>
        <taxon>Craniata</taxon>
        <taxon>Vertebrata</taxon>
        <taxon>Euteleostomi</taxon>
        <taxon>Amphibia</taxon>
        <taxon>Batrachia</taxon>
        <taxon>Anura</taxon>
        <taxon>Neobatrachia</taxon>
        <taxon>Hyloidea</taxon>
        <taxon>Leptodactylidae</taxon>
        <taxon>Leiuperinae</taxon>
        <taxon>Engystomops</taxon>
    </lineage>
</organism>
<accession>A0AAV7DQP2</accession>
<reference evidence="1" key="1">
    <citation type="thesis" date="2020" institute="ProQuest LLC" country="789 East Eisenhower Parkway, Ann Arbor, MI, USA">
        <title>Comparative Genomics and Chromosome Evolution.</title>
        <authorList>
            <person name="Mudd A.B."/>
        </authorList>
    </citation>
    <scope>NUCLEOTIDE SEQUENCE</scope>
    <source>
        <strain evidence="1">237g6f4</strain>
        <tissue evidence="1">Blood</tissue>
    </source>
</reference>
<dbReference type="Proteomes" id="UP000824782">
    <property type="component" value="Unassembled WGS sequence"/>
</dbReference>
<evidence type="ECO:0000313" key="1">
    <source>
        <dbReference type="EMBL" id="KAG8599280.1"/>
    </source>
</evidence>
<dbReference type="AlphaFoldDB" id="A0AAV7DQP2"/>
<gene>
    <name evidence="1" type="ORF">GDO81_002986</name>
</gene>
<sequence>MVTRNIMRPPSLLHPYIFLFYKSTQCMDIGAESIRTPVHKSTVRNPGLFTRLLSPHKVQIKKYLRIFKKKIINQSLIRARGRKYESNIM</sequence>
<evidence type="ECO:0000313" key="2">
    <source>
        <dbReference type="Proteomes" id="UP000824782"/>
    </source>
</evidence>
<dbReference type="EMBL" id="WNYA01000001">
    <property type="protein sequence ID" value="KAG8599280.1"/>
    <property type="molecule type" value="Genomic_DNA"/>
</dbReference>
<proteinExistence type="predicted"/>